<evidence type="ECO:0000256" key="1">
    <source>
        <dbReference type="SAM" id="SignalP"/>
    </source>
</evidence>
<organism evidence="2 3">
    <name type="scientific">Deinococcus ruber</name>
    <dbReference type="NCBI Taxonomy" id="1848197"/>
    <lineage>
        <taxon>Bacteria</taxon>
        <taxon>Thermotogati</taxon>
        <taxon>Deinococcota</taxon>
        <taxon>Deinococci</taxon>
        <taxon>Deinococcales</taxon>
        <taxon>Deinococcaceae</taxon>
        <taxon>Deinococcus</taxon>
    </lineage>
</organism>
<keyword evidence="1" id="KW-0732">Signal</keyword>
<name>A0A918CM43_9DEIO</name>
<protein>
    <submittedName>
        <fullName evidence="2">Uncharacterized protein</fullName>
    </submittedName>
</protein>
<reference evidence="2" key="2">
    <citation type="submission" date="2020-09" db="EMBL/GenBank/DDBJ databases">
        <authorList>
            <person name="Sun Q."/>
            <person name="Ohkuma M."/>
        </authorList>
    </citation>
    <scope>NUCLEOTIDE SEQUENCE</scope>
    <source>
        <strain evidence="2">JCM 31311</strain>
    </source>
</reference>
<reference evidence="2" key="1">
    <citation type="journal article" date="2014" name="Int. J. Syst. Evol. Microbiol.">
        <title>Complete genome sequence of Corynebacterium casei LMG S-19264T (=DSM 44701T), isolated from a smear-ripened cheese.</title>
        <authorList>
            <consortium name="US DOE Joint Genome Institute (JGI-PGF)"/>
            <person name="Walter F."/>
            <person name="Albersmeier A."/>
            <person name="Kalinowski J."/>
            <person name="Ruckert C."/>
        </authorList>
    </citation>
    <scope>NUCLEOTIDE SEQUENCE</scope>
    <source>
        <strain evidence="2">JCM 31311</strain>
    </source>
</reference>
<feature type="signal peptide" evidence="1">
    <location>
        <begin position="1"/>
        <end position="23"/>
    </location>
</feature>
<dbReference type="RefSeq" id="WP_189092734.1">
    <property type="nucleotide sequence ID" value="NZ_BMQL01000044.1"/>
</dbReference>
<evidence type="ECO:0000313" key="2">
    <source>
        <dbReference type="EMBL" id="GGR28589.1"/>
    </source>
</evidence>
<accession>A0A918CM43</accession>
<dbReference type="AlphaFoldDB" id="A0A918CM43"/>
<proteinExistence type="predicted"/>
<keyword evidence="3" id="KW-1185">Reference proteome</keyword>
<gene>
    <name evidence="2" type="ORF">GCM10008957_44720</name>
</gene>
<comment type="caution">
    <text evidence="2">The sequence shown here is derived from an EMBL/GenBank/DDBJ whole genome shotgun (WGS) entry which is preliminary data.</text>
</comment>
<dbReference type="Proteomes" id="UP000603865">
    <property type="component" value="Unassembled WGS sequence"/>
</dbReference>
<dbReference type="EMBL" id="BMQL01000044">
    <property type="protein sequence ID" value="GGR28589.1"/>
    <property type="molecule type" value="Genomic_DNA"/>
</dbReference>
<evidence type="ECO:0000313" key="3">
    <source>
        <dbReference type="Proteomes" id="UP000603865"/>
    </source>
</evidence>
<sequence length="361" mass="39109">MKRRSLLFLTTFLLQGAGLPALAQSQDPAPVVVPALPPSTAPAAPEQPLSPQPAPAVLLITARPGTYAEYTQVKQMAYKVLDMQLSVQPGKSVKPADLAAATKDLSNQRADMQRAMDRAAAVPHSSKLFMKVLPPQNGNIVLLETAVLMLPDLTRPQQQRAVNVRTTMTYDPAGKLVDIGISASDPQIDQMYRKMDIKTLIQNAQTSSTTSLYGAPLIQGESQTQDVTLPMQGLMQGMMSMIGAQAGADISGQASPLMMHVGRTYGGLNAQNQHTFSQTLSADPWDVTLNINEMHFAMKVPTLTGGGTSIVRQDGFLQSGTHRQAMTIQMGFDVPGEPYRMQMTLQYDVNLQYTLKTLTQP</sequence>
<feature type="chain" id="PRO_5037551794" evidence="1">
    <location>
        <begin position="24"/>
        <end position="361"/>
    </location>
</feature>